<evidence type="ECO:0000313" key="4">
    <source>
        <dbReference type="EMBL" id="MDZ5458331.1"/>
    </source>
</evidence>
<keyword evidence="1 4" id="KW-0808">Transferase</keyword>
<protein>
    <submittedName>
        <fullName evidence="4">GNAT family N-acetyltransferase</fullName>
        <ecNumber evidence="4">2.3.1.-</ecNumber>
    </submittedName>
</protein>
<keyword evidence="5" id="KW-1185">Reference proteome</keyword>
<name>A0ABU5III6_9BURK</name>
<proteinExistence type="predicted"/>
<dbReference type="InterPro" id="IPR050832">
    <property type="entry name" value="Bact_Acetyltransf"/>
</dbReference>
<evidence type="ECO:0000256" key="1">
    <source>
        <dbReference type="ARBA" id="ARBA00022679"/>
    </source>
</evidence>
<dbReference type="Proteomes" id="UP001293718">
    <property type="component" value="Unassembled WGS sequence"/>
</dbReference>
<dbReference type="RefSeq" id="WP_322466433.1">
    <property type="nucleotide sequence ID" value="NZ_JAXOJX010000028.1"/>
</dbReference>
<dbReference type="Pfam" id="PF13673">
    <property type="entry name" value="Acetyltransf_10"/>
    <property type="match status" value="1"/>
</dbReference>
<dbReference type="InterPro" id="IPR000182">
    <property type="entry name" value="GNAT_dom"/>
</dbReference>
<comment type="caution">
    <text evidence="4">The sequence shown here is derived from an EMBL/GenBank/DDBJ whole genome shotgun (WGS) entry which is preliminary data.</text>
</comment>
<gene>
    <name evidence="4" type="ORF">SM757_17285</name>
</gene>
<organism evidence="4 5">
    <name type="scientific">Azohydromonas lata</name>
    <dbReference type="NCBI Taxonomy" id="45677"/>
    <lineage>
        <taxon>Bacteria</taxon>
        <taxon>Pseudomonadati</taxon>
        <taxon>Pseudomonadota</taxon>
        <taxon>Betaproteobacteria</taxon>
        <taxon>Burkholderiales</taxon>
        <taxon>Sphaerotilaceae</taxon>
        <taxon>Azohydromonas</taxon>
    </lineage>
</organism>
<feature type="domain" description="N-acetyltransferase" evidence="3">
    <location>
        <begin position="1"/>
        <end position="126"/>
    </location>
</feature>
<dbReference type="GO" id="GO:0016746">
    <property type="term" value="F:acyltransferase activity"/>
    <property type="evidence" value="ECO:0007669"/>
    <property type="project" value="UniProtKB-KW"/>
</dbReference>
<reference evidence="4 5" key="1">
    <citation type="submission" date="2023-11" db="EMBL/GenBank/DDBJ databases">
        <title>Draft genome of Azohydromonas lata strain H1 (DSM1123), a polyhydroxyalkanoate producer.</title>
        <authorList>
            <person name="Traversa D."/>
            <person name="D'Addabbo P."/>
            <person name="Pazzani C."/>
            <person name="Manzari C."/>
            <person name="Chiara M."/>
            <person name="Scrascia M."/>
        </authorList>
    </citation>
    <scope>NUCLEOTIDE SEQUENCE [LARGE SCALE GENOMIC DNA]</scope>
    <source>
        <strain evidence="4 5">H1</strain>
    </source>
</reference>
<dbReference type="PANTHER" id="PTHR43877:SF2">
    <property type="entry name" value="AMINOALKYLPHOSPHONATE N-ACETYLTRANSFERASE-RELATED"/>
    <property type="match status" value="1"/>
</dbReference>
<keyword evidence="2 4" id="KW-0012">Acyltransferase</keyword>
<dbReference type="PROSITE" id="PS51186">
    <property type="entry name" value="GNAT"/>
    <property type="match status" value="1"/>
</dbReference>
<dbReference type="EMBL" id="JAXOJX010000028">
    <property type="protein sequence ID" value="MDZ5458331.1"/>
    <property type="molecule type" value="Genomic_DNA"/>
</dbReference>
<dbReference type="EC" id="2.3.1.-" evidence="4"/>
<dbReference type="InterPro" id="IPR016181">
    <property type="entry name" value="Acyl_CoA_acyltransferase"/>
</dbReference>
<dbReference type="SUPFAM" id="SSF55729">
    <property type="entry name" value="Acyl-CoA N-acyltransferases (Nat)"/>
    <property type="match status" value="1"/>
</dbReference>
<evidence type="ECO:0000259" key="3">
    <source>
        <dbReference type="PROSITE" id="PS51186"/>
    </source>
</evidence>
<dbReference type="Gene3D" id="3.40.630.30">
    <property type="match status" value="1"/>
</dbReference>
<evidence type="ECO:0000313" key="5">
    <source>
        <dbReference type="Proteomes" id="UP001293718"/>
    </source>
</evidence>
<accession>A0ABU5III6</accession>
<sequence length="131" mass="13520">MRHAVFVAEQGIPANLERDPADAGCIHVLARDGAGQALGTGRLLPQPDGVLKLGRLAVLASQRGRGVGQALLDALLKAARAQGAREVVLHAQQSAASFYLAAGFQPRGEAFMEAGIPHQEMALPLAPALGA</sequence>
<dbReference type="PANTHER" id="PTHR43877">
    <property type="entry name" value="AMINOALKYLPHOSPHONATE N-ACETYLTRANSFERASE-RELATED-RELATED"/>
    <property type="match status" value="1"/>
</dbReference>
<evidence type="ECO:0000256" key="2">
    <source>
        <dbReference type="ARBA" id="ARBA00023315"/>
    </source>
</evidence>